<dbReference type="AlphaFoldDB" id="A0AAP0F0W7"/>
<dbReference type="Proteomes" id="UP001419268">
    <property type="component" value="Unassembled WGS sequence"/>
</dbReference>
<feature type="compositionally biased region" description="Gly residues" evidence="1">
    <location>
        <begin position="7"/>
        <end position="23"/>
    </location>
</feature>
<feature type="compositionally biased region" description="Basic residues" evidence="1">
    <location>
        <begin position="57"/>
        <end position="85"/>
    </location>
</feature>
<evidence type="ECO:0000256" key="1">
    <source>
        <dbReference type="SAM" id="MobiDB-lite"/>
    </source>
</evidence>
<dbReference type="EMBL" id="JBBNAG010000010">
    <property type="protein sequence ID" value="KAK9100413.1"/>
    <property type="molecule type" value="Genomic_DNA"/>
</dbReference>
<name>A0AAP0F0W7_9MAGN</name>
<sequence>MADSAAGSGGGGDAEVAEGGSGAGRRATLTQTRRELANVAPAGSAAARLRAGEEKRHRANGARRRGGSGAARKRAASAAMQRRRGGTAWSNGAVARCRTDRSPTRQQPWTRRRDFDEARRRGGFQWILEWRPPLKVMGLRRSLALGPVKCTDRDRGLVMHRDKDRDNMFHLDRDFNVPVWECGQPGHFTSRCSQQRAGTAKPGANSCYCHVRLTTDMRMLVTVDHGTNMFLCIPIYVARMLPWHIWMGGDRWCVLCLEVSEEPSSSRRNPACRGGAQPYRVRWGYGLGRVWPWAGMALGLHS</sequence>
<gene>
    <name evidence="2" type="ORF">Scep_023843</name>
</gene>
<keyword evidence="3" id="KW-1185">Reference proteome</keyword>
<accession>A0AAP0F0W7</accession>
<organism evidence="2 3">
    <name type="scientific">Stephania cephalantha</name>
    <dbReference type="NCBI Taxonomy" id="152367"/>
    <lineage>
        <taxon>Eukaryota</taxon>
        <taxon>Viridiplantae</taxon>
        <taxon>Streptophyta</taxon>
        <taxon>Embryophyta</taxon>
        <taxon>Tracheophyta</taxon>
        <taxon>Spermatophyta</taxon>
        <taxon>Magnoliopsida</taxon>
        <taxon>Ranunculales</taxon>
        <taxon>Menispermaceae</taxon>
        <taxon>Menispermoideae</taxon>
        <taxon>Cissampelideae</taxon>
        <taxon>Stephania</taxon>
    </lineage>
</organism>
<feature type="region of interest" description="Disordered" evidence="1">
    <location>
        <begin position="1"/>
        <end position="89"/>
    </location>
</feature>
<evidence type="ECO:0000313" key="3">
    <source>
        <dbReference type="Proteomes" id="UP001419268"/>
    </source>
</evidence>
<evidence type="ECO:0000313" key="2">
    <source>
        <dbReference type="EMBL" id="KAK9100413.1"/>
    </source>
</evidence>
<feature type="compositionally biased region" description="Low complexity" evidence="1">
    <location>
        <begin position="40"/>
        <end position="49"/>
    </location>
</feature>
<protein>
    <submittedName>
        <fullName evidence="2">Uncharacterized protein</fullName>
    </submittedName>
</protein>
<proteinExistence type="predicted"/>
<comment type="caution">
    <text evidence="2">The sequence shown here is derived from an EMBL/GenBank/DDBJ whole genome shotgun (WGS) entry which is preliminary data.</text>
</comment>
<reference evidence="2 3" key="1">
    <citation type="submission" date="2024-01" db="EMBL/GenBank/DDBJ databases">
        <title>Genome assemblies of Stephania.</title>
        <authorList>
            <person name="Yang L."/>
        </authorList>
    </citation>
    <scope>NUCLEOTIDE SEQUENCE [LARGE SCALE GENOMIC DNA]</scope>
    <source>
        <strain evidence="2">JXDWG</strain>
        <tissue evidence="2">Leaf</tissue>
    </source>
</reference>